<dbReference type="Proteomes" id="UP000030634">
    <property type="component" value="Chromosome"/>
</dbReference>
<dbReference type="Gene3D" id="1.20.120.20">
    <property type="entry name" value="Apolipoprotein"/>
    <property type="match status" value="1"/>
</dbReference>
<organism evidence="2 3">
    <name type="scientific">Deinococcus radiopugnans</name>
    <dbReference type="NCBI Taxonomy" id="57497"/>
    <lineage>
        <taxon>Bacteria</taxon>
        <taxon>Thermotogati</taxon>
        <taxon>Deinococcota</taxon>
        <taxon>Deinococci</taxon>
        <taxon>Deinococcales</taxon>
        <taxon>Deinococcaceae</taxon>
        <taxon>Deinococcus</taxon>
    </lineage>
</organism>
<feature type="coiled-coil region" evidence="1">
    <location>
        <begin position="423"/>
        <end position="486"/>
    </location>
</feature>
<dbReference type="AlphaFoldDB" id="A0A0A7KJ66"/>
<keyword evidence="1" id="KW-0175">Coiled coil</keyword>
<dbReference type="KEGG" id="dsw:QR90_05040"/>
<protein>
    <submittedName>
        <fullName evidence="2">Uncharacterized protein</fullName>
    </submittedName>
</protein>
<evidence type="ECO:0000313" key="2">
    <source>
        <dbReference type="EMBL" id="AIZ44593.1"/>
    </source>
</evidence>
<dbReference type="HOGENOM" id="CLU_516512_0_0_0"/>
<sequence>MTNSYLDEEWMDSQARELTTLQQKLRENLDIITLAAGQLPNLVEQIRRLEQRERETHQAIEEGRTLSLQQFETARDEGSRFLEEYALDLSQRMEQLNTRMRTQQKDALEALSTQTLKNLEAHQEILKSRLDAYGTQRYGDLPARIQEIQQLAETFRDELTDDVEKLQNISAGISARLEPLELEQAETAAAVISLGTALDSQATHQNQALEKLEQTQGELQTRVDALREKLNQRSEQFRNQLNREGAEIRTQLAALEQHATGHSETMATLQETQELAGTHLASLQDELNRQSEQTEGRLSQLQEATSKQLMSLEGQVAQQGETLGTLQYTQGDMGTQLSSLQDALGQFRTEATAQLSALERSQAETGADVATLRLTLTGQAERQGEALETLREEQMSLGRRVTLQDAALTQHAHQVSSQIKASGAAAEKQVKELRAVLENQANQQARTVADLKRTQNEALEQVREHLKELEKQMREQAVKTDHAQEAATREVSHLRTQVLNVSNRLSGFVEWFKTSGAWKRLNGDPEA</sequence>
<accession>A0A0A7KJ66</accession>
<evidence type="ECO:0000256" key="1">
    <source>
        <dbReference type="SAM" id="Coils"/>
    </source>
</evidence>
<dbReference type="STRING" id="1182571.QR90_05040"/>
<dbReference type="EMBL" id="CP010028">
    <property type="protein sequence ID" value="AIZ44593.1"/>
    <property type="molecule type" value="Genomic_DNA"/>
</dbReference>
<reference evidence="3" key="1">
    <citation type="submission" date="2014-11" db="EMBL/GenBank/DDBJ databases">
        <title>Hymenobacter sp. DG25B genome submission.</title>
        <authorList>
            <person name="Jung H.-Y."/>
            <person name="Kim M.K."/>
            <person name="Srinivasan S."/>
            <person name="Lim S."/>
        </authorList>
    </citation>
    <scope>NUCLEOTIDE SEQUENCE [LARGE SCALE GENOMIC DNA]</scope>
    <source>
        <strain evidence="3">DY59</strain>
    </source>
</reference>
<evidence type="ECO:0000313" key="3">
    <source>
        <dbReference type="Proteomes" id="UP000030634"/>
    </source>
</evidence>
<feature type="coiled-coil region" evidence="1">
    <location>
        <begin position="209"/>
        <end position="258"/>
    </location>
</feature>
<name>A0A0A7KJ66_9DEIO</name>
<gene>
    <name evidence="2" type="ORF">QR90_05040</name>
</gene>
<proteinExistence type="predicted"/>
<dbReference type="RefSeq" id="WP_039682713.1">
    <property type="nucleotide sequence ID" value="NZ_CP010028.1"/>
</dbReference>